<feature type="region of interest" description="Disordered" evidence="1">
    <location>
        <begin position="189"/>
        <end position="211"/>
    </location>
</feature>
<dbReference type="EMBL" id="JACMSC010000006">
    <property type="protein sequence ID" value="KAG6516948.1"/>
    <property type="molecule type" value="Genomic_DNA"/>
</dbReference>
<evidence type="ECO:0000313" key="2">
    <source>
        <dbReference type="EMBL" id="KAG6516948.1"/>
    </source>
</evidence>
<feature type="compositionally biased region" description="Low complexity" evidence="1">
    <location>
        <begin position="1"/>
        <end position="14"/>
    </location>
</feature>
<dbReference type="PANTHER" id="PTHR31425">
    <property type="entry name" value="PHOSPHORIBOSYLANTHRANILATE TRANSFERASE ISOFORM 1"/>
    <property type="match status" value="1"/>
</dbReference>
<dbReference type="Proteomes" id="UP000734854">
    <property type="component" value="Unassembled WGS sequence"/>
</dbReference>
<comment type="caution">
    <text evidence="2">The sequence shown here is derived from an EMBL/GenBank/DDBJ whole genome shotgun (WGS) entry which is preliminary data.</text>
</comment>
<evidence type="ECO:0008006" key="4">
    <source>
        <dbReference type="Google" id="ProtNLM"/>
    </source>
</evidence>
<dbReference type="InterPro" id="IPR047259">
    <property type="entry name" value="QUIRKY-like"/>
</dbReference>
<evidence type="ECO:0000313" key="3">
    <source>
        <dbReference type="Proteomes" id="UP000734854"/>
    </source>
</evidence>
<dbReference type="PANTHER" id="PTHR31425:SF43">
    <property type="entry name" value="MULTIPLE C2 DOMAIN AND TRANSMEMBRANE REGION PROTEIN 14"/>
    <property type="match status" value="1"/>
</dbReference>
<protein>
    <recommendedName>
        <fullName evidence="4">C2 domain-containing protein</fullName>
    </recommendedName>
</protein>
<sequence length="228" mass="24802">MLSVSNNVSATNASPRPRVDLSPQPFRTAANPSGLGDLEICPFVGERATSSSYDLVARVPYLFVRVLKAKHGGGADWPVYSEMVIGSHSVRTRTATTKSNDWDQVFAFHKGVSTPLACRFAVGAAVVNSRGSVDVMLAVWIGTQVDEAFQEAWQSDSGGGLNVHTRSKAYLSPKFWYLRLTVIQMQDLHLPPPADPKSPRPGGAGGPELFVKRTTHQQQLQLCQPDLE</sequence>
<organism evidence="2 3">
    <name type="scientific">Zingiber officinale</name>
    <name type="common">Ginger</name>
    <name type="synonym">Amomum zingiber</name>
    <dbReference type="NCBI Taxonomy" id="94328"/>
    <lineage>
        <taxon>Eukaryota</taxon>
        <taxon>Viridiplantae</taxon>
        <taxon>Streptophyta</taxon>
        <taxon>Embryophyta</taxon>
        <taxon>Tracheophyta</taxon>
        <taxon>Spermatophyta</taxon>
        <taxon>Magnoliopsida</taxon>
        <taxon>Liliopsida</taxon>
        <taxon>Zingiberales</taxon>
        <taxon>Zingiberaceae</taxon>
        <taxon>Zingiber</taxon>
    </lineage>
</organism>
<keyword evidence="3" id="KW-1185">Reference proteome</keyword>
<dbReference type="AlphaFoldDB" id="A0A8J5LIN5"/>
<feature type="region of interest" description="Disordered" evidence="1">
    <location>
        <begin position="1"/>
        <end position="26"/>
    </location>
</feature>
<reference evidence="2 3" key="1">
    <citation type="submission" date="2020-08" db="EMBL/GenBank/DDBJ databases">
        <title>Plant Genome Project.</title>
        <authorList>
            <person name="Zhang R.-G."/>
        </authorList>
    </citation>
    <scope>NUCLEOTIDE SEQUENCE [LARGE SCALE GENOMIC DNA]</scope>
    <source>
        <tissue evidence="2">Rhizome</tissue>
    </source>
</reference>
<evidence type="ECO:0000256" key="1">
    <source>
        <dbReference type="SAM" id="MobiDB-lite"/>
    </source>
</evidence>
<gene>
    <name evidence="2" type="ORF">ZIOFF_020323</name>
</gene>
<name>A0A8J5LIN5_ZINOF</name>
<accession>A0A8J5LIN5</accession>
<proteinExistence type="predicted"/>